<protein>
    <submittedName>
        <fullName evidence="1">Uncharacterized protein</fullName>
    </submittedName>
</protein>
<dbReference type="EMBL" id="BAAFJT010000001">
    <property type="protein sequence ID" value="GAB0175840.1"/>
    <property type="molecule type" value="Genomic_DNA"/>
</dbReference>
<dbReference type="AlphaFoldDB" id="A0ABC9VQX1"/>
<keyword evidence="2" id="KW-1185">Reference proteome</keyword>
<sequence length="126" mass="14554">MLICLRIGRLYRGIWTGWIHGLRPTVMRFNKAKCRVLHLGHNNPRQRYRLGQEWLESCPAEMDLEVLVDSRLNMSQQCAQVAQKANSILACIISHSVASRTVKYWDPLIMTLMKSPVFSNTVKMLL</sequence>
<comment type="caution">
    <text evidence="1">The sequence shown here is derived from an EMBL/GenBank/DDBJ whole genome shotgun (WGS) entry which is preliminary data.</text>
</comment>
<dbReference type="Proteomes" id="UP001623348">
    <property type="component" value="Unassembled WGS sequence"/>
</dbReference>
<gene>
    <name evidence="1" type="ORF">GRJ2_000049200</name>
</gene>
<dbReference type="PANTHER" id="PTHR33332">
    <property type="entry name" value="REVERSE TRANSCRIPTASE DOMAIN-CONTAINING PROTEIN"/>
    <property type="match status" value="1"/>
</dbReference>
<proteinExistence type="predicted"/>
<organism evidence="1 2">
    <name type="scientific">Grus japonensis</name>
    <name type="common">Japanese crane</name>
    <name type="synonym">Red-crowned crane</name>
    <dbReference type="NCBI Taxonomy" id="30415"/>
    <lineage>
        <taxon>Eukaryota</taxon>
        <taxon>Metazoa</taxon>
        <taxon>Chordata</taxon>
        <taxon>Craniata</taxon>
        <taxon>Vertebrata</taxon>
        <taxon>Euteleostomi</taxon>
        <taxon>Archelosauria</taxon>
        <taxon>Archosauria</taxon>
        <taxon>Dinosauria</taxon>
        <taxon>Saurischia</taxon>
        <taxon>Theropoda</taxon>
        <taxon>Coelurosauria</taxon>
        <taxon>Aves</taxon>
        <taxon>Neognathae</taxon>
        <taxon>Neoaves</taxon>
        <taxon>Gruiformes</taxon>
        <taxon>Gruidae</taxon>
        <taxon>Grus</taxon>
    </lineage>
</organism>
<evidence type="ECO:0000313" key="2">
    <source>
        <dbReference type="Proteomes" id="UP001623348"/>
    </source>
</evidence>
<name>A0ABC9VQX1_GRUJA</name>
<evidence type="ECO:0000313" key="1">
    <source>
        <dbReference type="EMBL" id="GAB0175840.1"/>
    </source>
</evidence>
<accession>A0ABC9VQX1</accession>
<reference evidence="1 2" key="1">
    <citation type="submission" date="2024-06" db="EMBL/GenBank/DDBJ databases">
        <title>The draft genome of Grus japonensis, version 3.</title>
        <authorList>
            <person name="Nabeshima K."/>
            <person name="Suzuki S."/>
            <person name="Onuma M."/>
        </authorList>
    </citation>
    <scope>NUCLEOTIDE SEQUENCE [LARGE SCALE GENOMIC DNA]</scope>
    <source>
        <strain evidence="1 2">451A</strain>
    </source>
</reference>